<feature type="transmembrane region" description="Helical" evidence="7">
    <location>
        <begin position="72"/>
        <end position="93"/>
    </location>
</feature>
<comment type="similarity">
    <text evidence="2">Belongs to the EamA transporter family.</text>
</comment>
<sequence length="316" mass="31699">MQTVPGAVPRGGLVWGGVGVLAFSFTVIFTRLAVAQLDPLFVGAGRAVVAAVIAGVALAVTRSRRPTRGQAARLAIVGGGVVLGFPLLTSLALTSAPASHGAVVIAVLPAATAVAAVVRTRERPGRGFWIAAVVGAVVAVAFALAGGSGGLHVSDLLLLGAVAAAAVGYAEGGVLSRELGAWQTISWALVLSSPMMVGLTAFSALRTPVTADPVAWGSFAYLAVVSMFLGFVAWYRGLAIGPMARVSQLQLAQPVLSLAWAALLLGEQLSVLTVVGGLAVIACAAIAVTVRQRSSTPTSTPSRGVSGAPALTHSSR</sequence>
<evidence type="ECO:0000256" key="7">
    <source>
        <dbReference type="SAM" id="Phobius"/>
    </source>
</evidence>
<evidence type="ECO:0000256" key="6">
    <source>
        <dbReference type="SAM" id="MobiDB-lite"/>
    </source>
</evidence>
<dbReference type="InterPro" id="IPR000620">
    <property type="entry name" value="EamA_dom"/>
</dbReference>
<comment type="caution">
    <text evidence="9">The sequence shown here is derived from an EMBL/GenBank/DDBJ whole genome shotgun (WGS) entry which is preliminary data.</text>
</comment>
<evidence type="ECO:0000256" key="2">
    <source>
        <dbReference type="ARBA" id="ARBA00007362"/>
    </source>
</evidence>
<evidence type="ECO:0000256" key="4">
    <source>
        <dbReference type="ARBA" id="ARBA00022989"/>
    </source>
</evidence>
<feature type="transmembrane region" description="Helical" evidence="7">
    <location>
        <begin position="127"/>
        <end position="145"/>
    </location>
</feature>
<evidence type="ECO:0000259" key="8">
    <source>
        <dbReference type="Pfam" id="PF00892"/>
    </source>
</evidence>
<feature type="transmembrane region" description="Helical" evidence="7">
    <location>
        <begin position="40"/>
        <end position="60"/>
    </location>
</feature>
<keyword evidence="5 7" id="KW-0472">Membrane</keyword>
<feature type="transmembrane region" description="Helical" evidence="7">
    <location>
        <begin position="182"/>
        <end position="202"/>
    </location>
</feature>
<feature type="compositionally biased region" description="Low complexity" evidence="6">
    <location>
        <begin position="295"/>
        <end position="307"/>
    </location>
</feature>
<feature type="transmembrane region" description="Helical" evidence="7">
    <location>
        <begin position="12"/>
        <end position="34"/>
    </location>
</feature>
<dbReference type="RefSeq" id="WP_316003320.1">
    <property type="nucleotide sequence ID" value="NZ_JAWDIT010000001.1"/>
</dbReference>
<name>A0ABU3SIB3_9MICO</name>
<feature type="transmembrane region" description="Helical" evidence="7">
    <location>
        <begin position="271"/>
        <end position="290"/>
    </location>
</feature>
<feature type="transmembrane region" description="Helical" evidence="7">
    <location>
        <begin position="214"/>
        <end position="234"/>
    </location>
</feature>
<protein>
    <submittedName>
        <fullName evidence="9">DMT family transporter</fullName>
    </submittedName>
</protein>
<evidence type="ECO:0000313" key="9">
    <source>
        <dbReference type="EMBL" id="MDU0344529.1"/>
    </source>
</evidence>
<feature type="domain" description="EamA" evidence="8">
    <location>
        <begin position="155"/>
        <end position="287"/>
    </location>
</feature>
<feature type="region of interest" description="Disordered" evidence="6">
    <location>
        <begin position="295"/>
        <end position="316"/>
    </location>
</feature>
<reference evidence="9 10" key="1">
    <citation type="submission" date="2023-09" db="EMBL/GenBank/DDBJ databases">
        <title>Microbacterium fusihabitans sp. nov., Microbacterium phycihabitans sp. nov., and Microbacterium cervinum sp. nov., isolated from dried seaweeds of beach.</title>
        <authorList>
            <person name="Lee S.D."/>
        </authorList>
    </citation>
    <scope>NUCLEOTIDE SEQUENCE [LARGE SCALE GENOMIC DNA]</scope>
    <source>
        <strain evidence="9 10">KSW2-29</strain>
    </source>
</reference>
<evidence type="ECO:0000256" key="3">
    <source>
        <dbReference type="ARBA" id="ARBA00022692"/>
    </source>
</evidence>
<dbReference type="InterPro" id="IPR050638">
    <property type="entry name" value="AA-Vitamin_Transporters"/>
</dbReference>
<feature type="transmembrane region" description="Helical" evidence="7">
    <location>
        <begin position="99"/>
        <end position="118"/>
    </location>
</feature>
<dbReference type="SUPFAM" id="SSF103481">
    <property type="entry name" value="Multidrug resistance efflux transporter EmrE"/>
    <property type="match status" value="2"/>
</dbReference>
<dbReference type="PANTHER" id="PTHR32322">
    <property type="entry name" value="INNER MEMBRANE TRANSPORTER"/>
    <property type="match status" value="1"/>
</dbReference>
<accession>A0ABU3SIB3</accession>
<keyword evidence="3 7" id="KW-0812">Transmembrane</keyword>
<evidence type="ECO:0000256" key="5">
    <source>
        <dbReference type="ARBA" id="ARBA00023136"/>
    </source>
</evidence>
<organism evidence="9 10">
    <name type="scientific">Microbacterium phycohabitans</name>
    <dbReference type="NCBI Taxonomy" id="3075993"/>
    <lineage>
        <taxon>Bacteria</taxon>
        <taxon>Bacillati</taxon>
        <taxon>Actinomycetota</taxon>
        <taxon>Actinomycetes</taxon>
        <taxon>Micrococcales</taxon>
        <taxon>Microbacteriaceae</taxon>
        <taxon>Microbacterium</taxon>
    </lineage>
</organism>
<dbReference type="InterPro" id="IPR037185">
    <property type="entry name" value="EmrE-like"/>
</dbReference>
<dbReference type="Proteomes" id="UP001261125">
    <property type="component" value="Unassembled WGS sequence"/>
</dbReference>
<proteinExistence type="inferred from homology"/>
<comment type="subcellular location">
    <subcellularLocation>
        <location evidence="1">Membrane</location>
        <topology evidence="1">Multi-pass membrane protein</topology>
    </subcellularLocation>
</comment>
<keyword evidence="10" id="KW-1185">Reference proteome</keyword>
<dbReference type="Pfam" id="PF00892">
    <property type="entry name" value="EamA"/>
    <property type="match status" value="2"/>
</dbReference>
<dbReference type="PANTHER" id="PTHR32322:SF2">
    <property type="entry name" value="EAMA DOMAIN-CONTAINING PROTEIN"/>
    <property type="match status" value="1"/>
</dbReference>
<evidence type="ECO:0000256" key="1">
    <source>
        <dbReference type="ARBA" id="ARBA00004141"/>
    </source>
</evidence>
<keyword evidence="4 7" id="KW-1133">Transmembrane helix</keyword>
<evidence type="ECO:0000313" key="10">
    <source>
        <dbReference type="Proteomes" id="UP001261125"/>
    </source>
</evidence>
<dbReference type="EMBL" id="JAWDIT010000001">
    <property type="protein sequence ID" value="MDU0344529.1"/>
    <property type="molecule type" value="Genomic_DNA"/>
</dbReference>
<feature type="domain" description="EamA" evidence="8">
    <location>
        <begin position="12"/>
        <end position="137"/>
    </location>
</feature>
<gene>
    <name evidence="9" type="ORF">RWH44_02320</name>
</gene>